<dbReference type="Pfam" id="PF01915">
    <property type="entry name" value="Glyco_hydro_3_C"/>
    <property type="match status" value="1"/>
</dbReference>
<organism evidence="5 6">
    <name type="scientific">Candidatus Protoclostridium stercorigallinarum</name>
    <dbReference type="NCBI Taxonomy" id="2838741"/>
    <lineage>
        <taxon>Bacteria</taxon>
        <taxon>Bacillati</taxon>
        <taxon>Bacillota</taxon>
        <taxon>Clostridia</taxon>
        <taxon>Candidatus Protoclostridium</taxon>
    </lineage>
</organism>
<comment type="caution">
    <text evidence="5">The sequence shown here is derived from an EMBL/GenBank/DDBJ whole genome shotgun (WGS) entry which is preliminary data.</text>
</comment>
<dbReference type="Pfam" id="PF00933">
    <property type="entry name" value="Glyco_hydro_3"/>
    <property type="match status" value="1"/>
</dbReference>
<accession>A0A9D1PYK5</accession>
<dbReference type="InterPro" id="IPR050288">
    <property type="entry name" value="Cellulose_deg_GH3"/>
</dbReference>
<feature type="domain" description="Fibronectin type III-like" evidence="4">
    <location>
        <begin position="440"/>
        <end position="524"/>
    </location>
</feature>
<dbReference type="Gene3D" id="2.60.40.10">
    <property type="entry name" value="Immunoglobulins"/>
    <property type="match status" value="1"/>
</dbReference>
<keyword evidence="2 5" id="KW-0378">Hydrolase</keyword>
<dbReference type="EMBL" id="DXHS01000042">
    <property type="protein sequence ID" value="HIW02172.1"/>
    <property type="molecule type" value="Genomic_DNA"/>
</dbReference>
<comment type="similarity">
    <text evidence="1">Belongs to the glycosyl hydrolase 3 family.</text>
</comment>
<dbReference type="PANTHER" id="PTHR42715">
    <property type="entry name" value="BETA-GLUCOSIDASE"/>
    <property type="match status" value="1"/>
</dbReference>
<keyword evidence="3" id="KW-1133">Transmembrane helix</keyword>
<protein>
    <submittedName>
        <fullName evidence="5">Glycoside hydrolase family 3 C-terminal domain-containing protein</fullName>
    </submittedName>
</protein>
<sequence>MKKKMSNKVYLALNVPFMVVLLAVMIALIVAASAWAELISIVMHGYGFVENERTQGIIDEGRALGEKIVGDGIVLLKNDVIDEDSGKKSLPLENFGEGSKVNVFGWASIDWIAGGYGSGFSNTQLQKMKLYEALDEAKIAYNTDLRDMYTEFFAQKAYAYGSEWDEKRGDIDIGNTKKFRLHEPGKDYYTDEVINNAKEFSDTALVVLGRVGGEGNDLIAKQTKQPQINGDDTEITDDTRHYLELSTEEREMIQAASEACDNVIVVLNICNAMELGFLNEEELGIDSCILVGTTGLTGVRSVIDVLSGEINPSGRTADTFAADFTASPSFATSTDQGVLSYSSEAGGNYNYHSWYVDYTDDIYVGYRYYETAYADMNEEDGSGDAWYAENVVYPFGYGLSYTDFEWRITSVDNAPGALPVDGKITVTVEVTNTGDVAGKDVVELYYSAPYGDETTNGSEIEKAHVVLGDFAKTEVLQPGAKGTVQLELYVQDMASYDAYDDNGNDHTGYELDPGEYTLRISRDAHCDPYNDPVVQDETGKYSAELVYTLSGEAHNYTHDRSNPDGLEVTNRFTGDDVEEGCVPIDGSKETVAPEYMSRSDFEGTFPEKQPARAATKEAIEISWDDGAAEEEGITAPELGKGGSLTVADLIGKDYDDPMWDRLVSQMSKSEMTELITDGAFKTAEVASVGKPMVIDFDGPTGLNTREAGDKHCNFVAYPNETILAQTWNKQLAYDFGAKVGEEARNAGVWGWYAPSANLHRSPFGGRNYEYYSEDPLLSGVMAGETIKGAKDEGMYCYLKHFAANENESHREGLFVWLTEQSLREIYLKPFEIALKRADGNALMSSMNRIGATWVAGSRALMTDVLRGEWGFEGSVITDWVGSYMPVNLGLKAGNDLWLHRVDLNHADKSSDTYFHYAKQACKNILYTYVSTETARLEAGGEPVDITQCSVVLSYGWVWIIVGIEALMLIGLGVWIFFVIRRVLKVRHESGKTVLK</sequence>
<evidence type="ECO:0000259" key="4">
    <source>
        <dbReference type="SMART" id="SM01217"/>
    </source>
</evidence>
<evidence type="ECO:0000256" key="3">
    <source>
        <dbReference type="SAM" id="Phobius"/>
    </source>
</evidence>
<dbReference type="InterPro" id="IPR002772">
    <property type="entry name" value="Glyco_hydro_3_C"/>
</dbReference>
<dbReference type="SUPFAM" id="SSF51445">
    <property type="entry name" value="(Trans)glycosidases"/>
    <property type="match status" value="1"/>
</dbReference>
<keyword evidence="3" id="KW-0812">Transmembrane</keyword>
<dbReference type="SMART" id="SM01217">
    <property type="entry name" value="Fn3_like"/>
    <property type="match status" value="1"/>
</dbReference>
<evidence type="ECO:0000313" key="5">
    <source>
        <dbReference type="EMBL" id="HIW02172.1"/>
    </source>
</evidence>
<dbReference type="PRINTS" id="PR00133">
    <property type="entry name" value="GLHYDRLASE3"/>
</dbReference>
<reference evidence="5" key="2">
    <citation type="submission" date="2021-04" db="EMBL/GenBank/DDBJ databases">
        <authorList>
            <person name="Gilroy R."/>
        </authorList>
    </citation>
    <scope>NUCLEOTIDE SEQUENCE</scope>
    <source>
        <strain evidence="5">12435</strain>
    </source>
</reference>
<dbReference type="GO" id="GO:0004553">
    <property type="term" value="F:hydrolase activity, hydrolyzing O-glycosyl compounds"/>
    <property type="evidence" value="ECO:0007669"/>
    <property type="project" value="InterPro"/>
</dbReference>
<gene>
    <name evidence="5" type="ORF">H9892_02405</name>
</gene>
<dbReference type="InterPro" id="IPR001764">
    <property type="entry name" value="Glyco_hydro_3_N"/>
</dbReference>
<dbReference type="PANTHER" id="PTHR42715:SF10">
    <property type="entry name" value="BETA-GLUCOSIDASE"/>
    <property type="match status" value="1"/>
</dbReference>
<evidence type="ECO:0000256" key="2">
    <source>
        <dbReference type="ARBA" id="ARBA00022801"/>
    </source>
</evidence>
<dbReference type="Gene3D" id="3.20.20.300">
    <property type="entry name" value="Glycoside hydrolase, family 3, N-terminal domain"/>
    <property type="match status" value="1"/>
</dbReference>
<reference evidence="5" key="1">
    <citation type="journal article" date="2021" name="PeerJ">
        <title>Extensive microbial diversity within the chicken gut microbiome revealed by metagenomics and culture.</title>
        <authorList>
            <person name="Gilroy R."/>
            <person name="Ravi A."/>
            <person name="Getino M."/>
            <person name="Pursley I."/>
            <person name="Horton D.L."/>
            <person name="Alikhan N.F."/>
            <person name="Baker D."/>
            <person name="Gharbi K."/>
            <person name="Hall N."/>
            <person name="Watson M."/>
            <person name="Adriaenssens E.M."/>
            <person name="Foster-Nyarko E."/>
            <person name="Jarju S."/>
            <person name="Secka A."/>
            <person name="Antonio M."/>
            <person name="Oren A."/>
            <person name="Chaudhuri R.R."/>
            <person name="La Ragione R."/>
            <person name="Hildebrand F."/>
            <person name="Pallen M.J."/>
        </authorList>
    </citation>
    <scope>NUCLEOTIDE SEQUENCE</scope>
    <source>
        <strain evidence="5">12435</strain>
    </source>
</reference>
<feature type="transmembrane region" description="Helical" evidence="3">
    <location>
        <begin position="956"/>
        <end position="979"/>
    </location>
</feature>
<dbReference type="InterPro" id="IPR036881">
    <property type="entry name" value="Glyco_hydro_3_C_sf"/>
</dbReference>
<evidence type="ECO:0000256" key="1">
    <source>
        <dbReference type="ARBA" id="ARBA00005336"/>
    </source>
</evidence>
<keyword evidence="3" id="KW-0472">Membrane</keyword>
<evidence type="ECO:0000313" key="6">
    <source>
        <dbReference type="Proteomes" id="UP000823990"/>
    </source>
</evidence>
<dbReference type="AlphaFoldDB" id="A0A9D1PYK5"/>
<dbReference type="Proteomes" id="UP000823990">
    <property type="component" value="Unassembled WGS sequence"/>
</dbReference>
<name>A0A9D1PYK5_9FIRM</name>
<dbReference type="Gene3D" id="3.40.50.1700">
    <property type="entry name" value="Glycoside hydrolase family 3 C-terminal domain"/>
    <property type="match status" value="1"/>
</dbReference>
<dbReference type="Pfam" id="PF14310">
    <property type="entry name" value="Fn3-like"/>
    <property type="match status" value="1"/>
</dbReference>
<dbReference type="InterPro" id="IPR017853">
    <property type="entry name" value="GH"/>
</dbReference>
<dbReference type="SUPFAM" id="SSF52279">
    <property type="entry name" value="Beta-D-glucan exohydrolase, C-terminal domain"/>
    <property type="match status" value="1"/>
</dbReference>
<dbReference type="InterPro" id="IPR013783">
    <property type="entry name" value="Ig-like_fold"/>
</dbReference>
<dbReference type="InterPro" id="IPR036962">
    <property type="entry name" value="Glyco_hydro_3_N_sf"/>
</dbReference>
<proteinExistence type="inferred from homology"/>
<dbReference type="GO" id="GO:0005975">
    <property type="term" value="P:carbohydrate metabolic process"/>
    <property type="evidence" value="ECO:0007669"/>
    <property type="project" value="InterPro"/>
</dbReference>
<dbReference type="InterPro" id="IPR026891">
    <property type="entry name" value="Fn3-like"/>
</dbReference>